<gene>
    <name evidence="3" type="ORF">CXG81DRAFT_24034</name>
</gene>
<evidence type="ECO:0000256" key="1">
    <source>
        <dbReference type="SAM" id="MobiDB-lite"/>
    </source>
</evidence>
<protein>
    <recommendedName>
        <fullName evidence="2">Integrator complex subunit 6-like beta-barrel domain-containing protein</fullName>
    </recommendedName>
</protein>
<feature type="region of interest" description="Disordered" evidence="1">
    <location>
        <begin position="579"/>
        <end position="683"/>
    </location>
</feature>
<dbReference type="GO" id="GO:0032039">
    <property type="term" value="C:integrator complex"/>
    <property type="evidence" value="ECO:0007669"/>
    <property type="project" value="TreeGrafter"/>
</dbReference>
<feature type="compositionally biased region" description="Low complexity" evidence="1">
    <location>
        <begin position="857"/>
        <end position="874"/>
    </location>
</feature>
<dbReference type="AlphaFoldDB" id="A0A4V1IVA5"/>
<name>A0A4V1IVA5_9FUNG</name>
<feature type="region of interest" description="Disordered" evidence="1">
    <location>
        <begin position="806"/>
        <end position="874"/>
    </location>
</feature>
<organism evidence="3 4">
    <name type="scientific">Caulochytrium protostelioides</name>
    <dbReference type="NCBI Taxonomy" id="1555241"/>
    <lineage>
        <taxon>Eukaryota</taxon>
        <taxon>Fungi</taxon>
        <taxon>Fungi incertae sedis</taxon>
        <taxon>Chytridiomycota</taxon>
        <taxon>Chytridiomycota incertae sedis</taxon>
        <taxon>Chytridiomycetes</taxon>
        <taxon>Caulochytriales</taxon>
        <taxon>Caulochytriaceae</taxon>
        <taxon>Caulochytrium</taxon>
    </lineage>
</organism>
<feature type="compositionally biased region" description="Low complexity" evidence="1">
    <location>
        <begin position="509"/>
        <end position="521"/>
    </location>
</feature>
<evidence type="ECO:0000313" key="4">
    <source>
        <dbReference type="Proteomes" id="UP000274922"/>
    </source>
</evidence>
<dbReference type="EMBL" id="ML014124">
    <property type="protein sequence ID" value="RKP03379.1"/>
    <property type="molecule type" value="Genomic_DNA"/>
</dbReference>
<reference evidence="4" key="1">
    <citation type="journal article" date="2018" name="Nat. Microbiol.">
        <title>Leveraging single-cell genomics to expand the fungal tree of life.</title>
        <authorList>
            <person name="Ahrendt S.R."/>
            <person name="Quandt C.A."/>
            <person name="Ciobanu D."/>
            <person name="Clum A."/>
            <person name="Salamov A."/>
            <person name="Andreopoulos B."/>
            <person name="Cheng J.F."/>
            <person name="Woyke T."/>
            <person name="Pelin A."/>
            <person name="Henrissat B."/>
            <person name="Reynolds N.K."/>
            <person name="Benny G.L."/>
            <person name="Smith M.E."/>
            <person name="James T.Y."/>
            <person name="Grigoriev I.V."/>
        </authorList>
    </citation>
    <scope>NUCLEOTIDE SEQUENCE [LARGE SCALE GENOMIC DNA]</scope>
    <source>
        <strain evidence="4">ATCC 52028</strain>
    </source>
</reference>
<accession>A0A4V1IVA5</accession>
<dbReference type="OrthoDB" id="17307at2759"/>
<feature type="compositionally biased region" description="Low complexity" evidence="1">
    <location>
        <begin position="593"/>
        <end position="607"/>
    </location>
</feature>
<dbReference type="Pfam" id="PF25462">
    <property type="entry name" value="Beta-barrel_INTS6"/>
    <property type="match status" value="1"/>
</dbReference>
<feature type="compositionally biased region" description="Polar residues" evidence="1">
    <location>
        <begin position="844"/>
        <end position="856"/>
    </location>
</feature>
<evidence type="ECO:0000313" key="3">
    <source>
        <dbReference type="EMBL" id="RKP03379.1"/>
    </source>
</evidence>
<dbReference type="PANTHER" id="PTHR12957">
    <property type="entry name" value="DEAD/H BOX POLYPEPTIDE 26/DICE1-RELATED"/>
    <property type="match status" value="1"/>
</dbReference>
<dbReference type="InterPro" id="IPR051113">
    <property type="entry name" value="Integrator_subunit6"/>
</dbReference>
<feature type="compositionally biased region" description="Low complexity" evidence="1">
    <location>
        <begin position="1012"/>
        <end position="1026"/>
    </location>
</feature>
<feature type="compositionally biased region" description="Low complexity" evidence="1">
    <location>
        <begin position="620"/>
        <end position="643"/>
    </location>
</feature>
<feature type="region of interest" description="Disordered" evidence="1">
    <location>
        <begin position="1012"/>
        <end position="1103"/>
    </location>
</feature>
<dbReference type="STRING" id="1555241.A0A4V1IVA5"/>
<feature type="region of interest" description="Disordered" evidence="1">
    <location>
        <begin position="497"/>
        <end position="529"/>
    </location>
</feature>
<dbReference type="GO" id="GO:0034472">
    <property type="term" value="P:snRNA 3'-end processing"/>
    <property type="evidence" value="ECO:0007669"/>
    <property type="project" value="TreeGrafter"/>
</dbReference>
<dbReference type="Proteomes" id="UP000274922">
    <property type="component" value="Unassembled WGS sequence"/>
</dbReference>
<dbReference type="InterPro" id="IPR057413">
    <property type="entry name" value="Beta-barrel_INTS6"/>
</dbReference>
<feature type="compositionally biased region" description="Basic and acidic residues" evidence="1">
    <location>
        <begin position="1060"/>
        <end position="1071"/>
    </location>
</feature>
<dbReference type="SUPFAM" id="SSF53300">
    <property type="entry name" value="vWA-like"/>
    <property type="match status" value="1"/>
</dbReference>
<dbReference type="PANTHER" id="PTHR12957:SF2">
    <property type="entry name" value="INTEGRATOR COMPLEX SUBUNIT 6"/>
    <property type="match status" value="1"/>
</dbReference>
<feature type="compositionally biased region" description="Acidic residues" evidence="1">
    <location>
        <begin position="1072"/>
        <end position="1088"/>
    </location>
</feature>
<proteinExistence type="predicted"/>
<keyword evidence="4" id="KW-1185">Reference proteome</keyword>
<sequence length="1223" mass="131784">MLYAFIIDTSPSMNRQFVGGLSLLETAKAGVEAFFKWERKRSDRHDDRFMLSTYDNARGSFVQLLPTADDKVFLDHVKHLEAFDVADSGRVLGDLLGTLHTIRMGGEQLDTPCEGRYFAKRQPTVLLWLTDGMASYSIQNGVHSRLEIPALDRPGSDLYQEPFRWDQRLYALLIAPDGAPLDSQIALMAKVMGGAAWQIRSPLQMTQCIDNFMGGARPPHPNVPPEVTLAFNTSLHTLWDEVPAAWGLGKTDPHFRMPLERLGLFRPRATCCFPLPEAYWPAAVPEGKSPPPRQAHPKLLICTKDEMFAIPEGYTHYDRFTVELGTFTRELARRPRGTCWAVYVDGCCKPGTKPVPFGFLRNSGQDRPSVSLFVLPLNFPRFFKLVDSLNKFRPSHRRNPPAVWMTSWQDYLASLPSYYLPKIHKALATLGLEHVCDDVEPGEPVMALAHQKQRDAETAYDALLQTYLASTSRPSQATAAATAQAAAAAMASMQAGTAVRDARRHDPAASDAGDSGSSASLDHADPSTLDYTALPPATLLRLDPALTPRHRLLALFQQQHQCIGGAPFSASAAWTPTLSTTASSVPGYPTAPLPTLATTTTAPSTAPRAKRARSPDTASPPFTDPTAARAAFAAILTPPSSRSPSKRPRRDEAPPRARSGSPARPSRRRLAPAPGQAARDQLHCVPVSEMGIYQSVMDRNKPLRSPFEDDEAVQRRENTMFGNPYRNSRKPRASLVDAATGAKGGAGGEKGPEMVSIDADVPTPTPRTPGDEADEANAERIANQLDDLAMLDVPHHESLRLPAADGADADADADGGPSAHYGYGLPSRGRRRIRAPSEAWSDARSVSSDGSLASRDSTPSMAASAASTGSVASAHLSDRARRAYDFTRIPSLAPSPLPVLMAPLAAGLAAAGAPQDLRRAAAAPASETAAGTRDALVALLRAGRARWAARQSERRDLYQRQLARQHAEHADWSEKNAATLDWMDRLEGPAATSSAAVKLEAGTAASATTVPAGAADGATDTPEDAAAPPPLSTAPPLTTAPRTRPRPNIDVIDVDMDDDAAAHHGGDHHDDSGDDVIVLDDDSDDDHDGGDGRASASSGSLEIDVIVDSASDASGDSDGARHDRHASARDAEAMRYPPVVQPWGRWDVVHDVRLRGIECIVQADPPLPWEVDALVDFVVAFHHCAHLPARAKETIVRDWLNYAHGVGDPATVLAIKGIHDPRR</sequence>
<evidence type="ECO:0000259" key="2">
    <source>
        <dbReference type="Pfam" id="PF25462"/>
    </source>
</evidence>
<dbReference type="InterPro" id="IPR036465">
    <property type="entry name" value="vWFA_dom_sf"/>
</dbReference>
<feature type="domain" description="Integrator complex subunit 6-like beta-barrel" evidence="2">
    <location>
        <begin position="270"/>
        <end position="390"/>
    </location>
</feature>